<dbReference type="Gene3D" id="2.60.40.10">
    <property type="entry name" value="Immunoglobulins"/>
    <property type="match status" value="1"/>
</dbReference>
<dbReference type="PIRSF" id="PIRSF001031">
    <property type="entry name" value="Glu-a-glcsd_SBD"/>
    <property type="match status" value="1"/>
</dbReference>
<evidence type="ECO:0000313" key="14">
    <source>
        <dbReference type="EMBL" id="RDL30375.1"/>
    </source>
</evidence>
<dbReference type="InterPro" id="IPR000165">
    <property type="entry name" value="Glucoamylase"/>
</dbReference>
<dbReference type="FunFam" id="1.50.10.10:FF:000018">
    <property type="entry name" value="Glucoamylase"/>
    <property type="match status" value="1"/>
</dbReference>
<dbReference type="InterPro" id="IPR046966">
    <property type="entry name" value="Glucoamylase_active_site"/>
</dbReference>
<evidence type="ECO:0000256" key="2">
    <source>
        <dbReference type="ARBA" id="ARBA00006188"/>
    </source>
</evidence>
<feature type="binding site" evidence="11">
    <location>
        <position position="185"/>
    </location>
    <ligand>
        <name>substrate</name>
    </ligand>
</feature>
<dbReference type="SUPFAM" id="SSF49452">
    <property type="entry name" value="Starch-binding domain-like"/>
    <property type="match status" value="1"/>
</dbReference>
<dbReference type="InterPro" id="IPR008928">
    <property type="entry name" value="6-hairpin_glycosidase_sf"/>
</dbReference>
<dbReference type="AlphaFoldDB" id="A0A370T9Q4"/>
<feature type="transmembrane region" description="Helical" evidence="12">
    <location>
        <begin position="31"/>
        <end position="53"/>
    </location>
</feature>
<dbReference type="SUPFAM" id="SSF48208">
    <property type="entry name" value="Six-hairpin glycosidases"/>
    <property type="match status" value="1"/>
</dbReference>
<keyword evidence="5" id="KW-0325">Glycoprotein</keyword>
<proteinExistence type="inferred from homology"/>
<evidence type="ECO:0000256" key="9">
    <source>
        <dbReference type="PIRNR" id="PIRNR001031"/>
    </source>
</evidence>
<dbReference type="PRINTS" id="PR00736">
    <property type="entry name" value="GLHYDRLASE15"/>
</dbReference>
<keyword evidence="12" id="KW-0472">Membrane</keyword>
<dbReference type="STRING" id="2656787.A0A370T9Q4"/>
<dbReference type="PROSITE" id="PS51166">
    <property type="entry name" value="CBM20"/>
    <property type="match status" value="1"/>
</dbReference>
<evidence type="ECO:0000256" key="6">
    <source>
        <dbReference type="ARBA" id="ARBA00023277"/>
    </source>
</evidence>
<dbReference type="EMBL" id="NPIC01000015">
    <property type="protein sequence ID" value="RDL30375.1"/>
    <property type="molecule type" value="Genomic_DNA"/>
</dbReference>
<reference evidence="14 15" key="1">
    <citation type="journal article" date="2018" name="IMA Fungus">
        <title>IMA Genome-F 9: Draft genome sequence of Annulohypoxylon stygium, Aspergillus mulundensis, Berkeleyomyces basicola (syn. Thielaviopsis basicola), Ceratocystis smalleyi, two Cercospora beticola strains, Coleophoma cylindrospora, Fusarium fracticaudum, Phialophora cf. hyalina, and Morchella septimelata.</title>
        <authorList>
            <person name="Wingfield B.D."/>
            <person name="Bills G.F."/>
            <person name="Dong Y."/>
            <person name="Huang W."/>
            <person name="Nel W.J."/>
            <person name="Swalarsk-Parry B.S."/>
            <person name="Vaghefi N."/>
            <person name="Wilken P.M."/>
            <person name="An Z."/>
            <person name="de Beer Z.W."/>
            <person name="De Vos L."/>
            <person name="Chen L."/>
            <person name="Duong T.A."/>
            <person name="Gao Y."/>
            <person name="Hammerbacher A."/>
            <person name="Kikkert J.R."/>
            <person name="Li Y."/>
            <person name="Li H."/>
            <person name="Li K."/>
            <person name="Li Q."/>
            <person name="Liu X."/>
            <person name="Ma X."/>
            <person name="Naidoo K."/>
            <person name="Pethybridge S.J."/>
            <person name="Sun J."/>
            <person name="Steenkamp E.T."/>
            <person name="van der Nest M.A."/>
            <person name="van Wyk S."/>
            <person name="Wingfield M.J."/>
            <person name="Xiong C."/>
            <person name="Yue Q."/>
            <person name="Zhang X."/>
        </authorList>
    </citation>
    <scope>NUCLEOTIDE SEQUENCE [LARGE SCALE GENOMIC DNA]</scope>
    <source>
        <strain evidence="14 15">BP 5553</strain>
    </source>
</reference>
<evidence type="ECO:0000256" key="10">
    <source>
        <dbReference type="PIRSR" id="PIRSR001031-1"/>
    </source>
</evidence>
<dbReference type="EC" id="3.2.1.3" evidence="9"/>
<accession>A0A370T9Q4</accession>
<dbReference type="InterPro" id="IPR011613">
    <property type="entry name" value="GH15-like"/>
</dbReference>
<evidence type="ECO:0000259" key="13">
    <source>
        <dbReference type="PROSITE" id="PS51166"/>
    </source>
</evidence>
<evidence type="ECO:0000256" key="3">
    <source>
        <dbReference type="ARBA" id="ARBA00022729"/>
    </source>
</evidence>
<dbReference type="SMART" id="SM01065">
    <property type="entry name" value="CBM_2"/>
    <property type="match status" value="1"/>
</dbReference>
<evidence type="ECO:0000256" key="4">
    <source>
        <dbReference type="ARBA" id="ARBA00022801"/>
    </source>
</evidence>
<dbReference type="RefSeq" id="XP_031864900.1">
    <property type="nucleotide sequence ID" value="XM_032018876.1"/>
</dbReference>
<dbReference type="InterPro" id="IPR013784">
    <property type="entry name" value="Carb-bd-like_fold"/>
</dbReference>
<name>A0A370T9Q4_9HELO</name>
<keyword evidence="15" id="KW-1185">Reference proteome</keyword>
<dbReference type="InterPro" id="IPR008291">
    <property type="entry name" value="Glucoamylase_SBD"/>
</dbReference>
<dbReference type="Gene3D" id="1.50.10.10">
    <property type="match status" value="1"/>
</dbReference>
<protein>
    <recommendedName>
        <fullName evidence="9">Glucoamylase</fullName>
        <ecNumber evidence="9">3.2.1.3</ecNumber>
    </recommendedName>
    <alternativeName>
        <fullName evidence="9">1,4-alpha-D-glucan glucohydrolase</fullName>
    </alternativeName>
    <alternativeName>
        <fullName evidence="9">Glucan 1,4-alpha-glucosidase</fullName>
    </alternativeName>
</protein>
<dbReference type="InterPro" id="IPR013783">
    <property type="entry name" value="Ig-like_fold"/>
</dbReference>
<keyword evidence="12" id="KW-0812">Transmembrane</keyword>
<dbReference type="GO" id="GO:0000324">
    <property type="term" value="C:fungal-type vacuole"/>
    <property type="evidence" value="ECO:0007669"/>
    <property type="project" value="TreeGrafter"/>
</dbReference>
<dbReference type="Proteomes" id="UP000254866">
    <property type="component" value="Unassembled WGS sequence"/>
</dbReference>
<feature type="active site" description="Proton acceptor" evidence="10">
    <location>
        <position position="241"/>
    </location>
</feature>
<dbReference type="GO" id="GO:0000272">
    <property type="term" value="P:polysaccharide catabolic process"/>
    <property type="evidence" value="ECO:0007669"/>
    <property type="project" value="UniProtKB-KW"/>
</dbReference>
<dbReference type="OrthoDB" id="6123450at2759"/>
<dbReference type="Pfam" id="PF00723">
    <property type="entry name" value="Glyco_hydro_15"/>
    <property type="match status" value="1"/>
</dbReference>
<evidence type="ECO:0000256" key="11">
    <source>
        <dbReference type="PIRSR" id="PIRSR001031-2"/>
    </source>
</evidence>
<keyword evidence="7 9" id="KW-0326">Glycosidase</keyword>
<evidence type="ECO:0000256" key="7">
    <source>
        <dbReference type="ARBA" id="ARBA00023295"/>
    </source>
</evidence>
<organism evidence="14 15">
    <name type="scientific">Venustampulla echinocandica</name>
    <dbReference type="NCBI Taxonomy" id="2656787"/>
    <lineage>
        <taxon>Eukaryota</taxon>
        <taxon>Fungi</taxon>
        <taxon>Dikarya</taxon>
        <taxon>Ascomycota</taxon>
        <taxon>Pezizomycotina</taxon>
        <taxon>Leotiomycetes</taxon>
        <taxon>Helotiales</taxon>
        <taxon>Pleuroascaceae</taxon>
        <taxon>Venustampulla</taxon>
    </lineage>
</organism>
<keyword evidence="3" id="KW-0732">Signal</keyword>
<dbReference type="PANTHER" id="PTHR31616">
    <property type="entry name" value="TREHALASE"/>
    <property type="match status" value="1"/>
</dbReference>
<feature type="domain" description="CBM20" evidence="13">
    <location>
        <begin position="535"/>
        <end position="642"/>
    </location>
</feature>
<comment type="similarity">
    <text evidence="2 9">Belongs to the glycosyl hydrolase 15 family.</text>
</comment>
<dbReference type="PROSITE" id="PS00820">
    <property type="entry name" value="GLUCOAMYLASE"/>
    <property type="match status" value="1"/>
</dbReference>
<keyword evidence="4 9" id="KW-0378">Hydrolase</keyword>
<dbReference type="GeneID" id="43603102"/>
<comment type="catalytic activity">
    <reaction evidence="1 9">
        <text>Hydrolysis of terminal (1-&gt;4)-linked alpha-D-glucose residues successively from non-reducing ends of the chains with release of beta-D-glucose.</text>
        <dbReference type="EC" id="3.2.1.3"/>
    </reaction>
</comment>
<gene>
    <name evidence="14" type="ORF">BP5553_10253</name>
</gene>
<dbReference type="GO" id="GO:0004339">
    <property type="term" value="F:glucan 1,4-alpha-glucosidase activity"/>
    <property type="evidence" value="ECO:0007669"/>
    <property type="project" value="UniProtKB-EC"/>
</dbReference>
<dbReference type="InterPro" id="IPR002044">
    <property type="entry name" value="CBM20"/>
</dbReference>
<evidence type="ECO:0000256" key="12">
    <source>
        <dbReference type="SAM" id="Phobius"/>
    </source>
</evidence>
<dbReference type="Pfam" id="PF00686">
    <property type="entry name" value="CBM_20"/>
    <property type="match status" value="1"/>
</dbReference>
<evidence type="ECO:0000256" key="5">
    <source>
        <dbReference type="ARBA" id="ARBA00023180"/>
    </source>
</evidence>
<comment type="caution">
    <text evidence="14">The sequence shown here is derived from an EMBL/GenBank/DDBJ whole genome shotgun (WGS) entry which is preliminary data.</text>
</comment>
<dbReference type="PANTHER" id="PTHR31616:SF12">
    <property type="entry name" value="GLUCOAMYLASE"/>
    <property type="match status" value="1"/>
</dbReference>
<keyword evidence="6 9" id="KW-0119">Carbohydrate metabolism</keyword>
<keyword evidence="8 9" id="KW-0624">Polysaccharide degradation</keyword>
<sequence length="650" mass="70303">MGSAKDHKDHKGASSLRFDRKVSTDTDPTSWSFQILLAMVFSVLFVGVTSLFYSQAAAAPGSTSANLASFIPTERTIALKGALNNIGPNGSAVPGAGAGFVVASPSKQDPDYFFTWSRDAALTMKMIVDEFILGESQLQPYIDDYIHSQAVLQTTTNPSGTFLPAGLGLGEPKYQVDGSRFNEAWGRPQRDGPALRAITLITYSNWLAENGEKERAKNVIWPVISNDLSYVGQYWNQTGFDLWEEVQGSSFFTIQNQHRSLVQGAMLAQSLGVTCTGCDQAPELLCFLQKFWNGKYIVSNINAQTGRSGLDGNSILGPISIFDIDAVCDSPTMQPCHSRSLANFKALIDSFRKAYGINNGIPLNLGVAVGRYTEDTYMGGNPWYLLTTAAAEFLYDAVAQWKARKTLVVDDTSLAFFKDLYTSITVRTYDSASDDFTKIMDAITAYADSFVAVAQKYTPPDGSLAEQFNRNTGAPLSAKDLTWSYAAFVTMAERHDGQYPPSWGTRDIPAPPSTCSGTSTPGVYAPATAAGAPNVTTPCQVNVVFNVNASTYYGENLVITGSTEDLGSWNIASALPMGSGGYTSERPLWSISTYLKAGEQLTYKYARQENCGQPYIYESQDRTLTVPACGGKAITVENAWVGPTGNSGNC</sequence>
<evidence type="ECO:0000313" key="15">
    <source>
        <dbReference type="Proteomes" id="UP000254866"/>
    </source>
</evidence>
<evidence type="ECO:0000256" key="1">
    <source>
        <dbReference type="ARBA" id="ARBA00001863"/>
    </source>
</evidence>
<feature type="active site" description="Proton donor" evidence="10">
    <location>
        <position position="244"/>
    </location>
</feature>
<evidence type="ECO:0000256" key="8">
    <source>
        <dbReference type="ARBA" id="ARBA00023326"/>
    </source>
</evidence>
<dbReference type="GO" id="GO:2001070">
    <property type="term" value="F:starch binding"/>
    <property type="evidence" value="ECO:0007669"/>
    <property type="project" value="InterPro"/>
</dbReference>
<keyword evidence="12" id="KW-1133">Transmembrane helix</keyword>
<dbReference type="InterPro" id="IPR012341">
    <property type="entry name" value="6hp_glycosidase-like_sf"/>
</dbReference>